<dbReference type="Proteomes" id="UP000824093">
    <property type="component" value="Unassembled WGS sequence"/>
</dbReference>
<sequence>MKKRTTKKEAWCNRMIILTVSLFIIWLSFQFFSAAFDLASNRDAIKYLNQYANWDLTDHQLYDQYEENIENISRSSDIGQWMVESGSTYTGQIVRFAVLAGFVVVDFFAIYLIASLIKMIILDCLHHLFGGKLAQSKMDFRISIKEISRQRRKAKFKRNSKHLTNNRRAS</sequence>
<evidence type="ECO:0000313" key="3">
    <source>
        <dbReference type="Proteomes" id="UP000824093"/>
    </source>
</evidence>
<protein>
    <submittedName>
        <fullName evidence="2">Uncharacterized protein</fullName>
    </submittedName>
</protein>
<keyword evidence="1" id="KW-0812">Transmembrane</keyword>
<name>A0A9D1M0E1_9FIRM</name>
<proteinExistence type="predicted"/>
<evidence type="ECO:0000256" key="1">
    <source>
        <dbReference type="SAM" id="Phobius"/>
    </source>
</evidence>
<keyword evidence="1" id="KW-0472">Membrane</keyword>
<comment type="caution">
    <text evidence="2">The sequence shown here is derived from an EMBL/GenBank/DDBJ whole genome shotgun (WGS) entry which is preliminary data.</text>
</comment>
<dbReference type="AlphaFoldDB" id="A0A9D1M0E1"/>
<dbReference type="EMBL" id="DVNH01000010">
    <property type="protein sequence ID" value="HIU51236.1"/>
    <property type="molecule type" value="Genomic_DNA"/>
</dbReference>
<reference evidence="2" key="2">
    <citation type="journal article" date="2021" name="PeerJ">
        <title>Extensive microbial diversity within the chicken gut microbiome revealed by metagenomics and culture.</title>
        <authorList>
            <person name="Gilroy R."/>
            <person name="Ravi A."/>
            <person name="Getino M."/>
            <person name="Pursley I."/>
            <person name="Horton D.L."/>
            <person name="Alikhan N.F."/>
            <person name="Baker D."/>
            <person name="Gharbi K."/>
            <person name="Hall N."/>
            <person name="Watson M."/>
            <person name="Adriaenssens E.M."/>
            <person name="Foster-Nyarko E."/>
            <person name="Jarju S."/>
            <person name="Secka A."/>
            <person name="Antonio M."/>
            <person name="Oren A."/>
            <person name="Chaudhuri R.R."/>
            <person name="La Ragione R."/>
            <person name="Hildebrand F."/>
            <person name="Pallen M.J."/>
        </authorList>
    </citation>
    <scope>NUCLEOTIDE SEQUENCE</scope>
    <source>
        <strain evidence="2">CHK195-15760</strain>
    </source>
</reference>
<reference evidence="2" key="1">
    <citation type="submission" date="2020-10" db="EMBL/GenBank/DDBJ databases">
        <authorList>
            <person name="Gilroy R."/>
        </authorList>
    </citation>
    <scope>NUCLEOTIDE SEQUENCE</scope>
    <source>
        <strain evidence="2">CHK195-15760</strain>
    </source>
</reference>
<evidence type="ECO:0000313" key="2">
    <source>
        <dbReference type="EMBL" id="HIU51236.1"/>
    </source>
</evidence>
<keyword evidence="1" id="KW-1133">Transmembrane helix</keyword>
<feature type="transmembrane region" description="Helical" evidence="1">
    <location>
        <begin position="93"/>
        <end position="114"/>
    </location>
</feature>
<accession>A0A9D1M0E1</accession>
<gene>
    <name evidence="2" type="ORF">IAB70_01210</name>
</gene>
<organism evidence="2 3">
    <name type="scientific">Candidatus Merdicola faecigallinarum</name>
    <dbReference type="NCBI Taxonomy" id="2840862"/>
    <lineage>
        <taxon>Bacteria</taxon>
        <taxon>Bacillati</taxon>
        <taxon>Bacillota</taxon>
        <taxon>Clostridia</taxon>
        <taxon>Candidatus Merdicola</taxon>
    </lineage>
</organism>